<keyword evidence="2" id="KW-1185">Reference proteome</keyword>
<proteinExistence type="predicted"/>
<dbReference type="AlphaFoldDB" id="A0A919SAJ4"/>
<organism evidence="1 2">
    <name type="scientific">Actinoplanes auranticolor</name>
    <dbReference type="NCBI Taxonomy" id="47988"/>
    <lineage>
        <taxon>Bacteria</taxon>
        <taxon>Bacillati</taxon>
        <taxon>Actinomycetota</taxon>
        <taxon>Actinomycetes</taxon>
        <taxon>Micromonosporales</taxon>
        <taxon>Micromonosporaceae</taxon>
        <taxon>Actinoplanes</taxon>
    </lineage>
</organism>
<sequence length="69" mass="7296">MRLAGAAGPAVVPEVLAAVPVLEHRRGTMTARERVTYRLGVAAAAADGRTDLAATVRLCPAMREARARR</sequence>
<evidence type="ECO:0000313" key="2">
    <source>
        <dbReference type="Proteomes" id="UP000681340"/>
    </source>
</evidence>
<evidence type="ECO:0000313" key="1">
    <source>
        <dbReference type="EMBL" id="GIM67953.1"/>
    </source>
</evidence>
<gene>
    <name evidence="1" type="ORF">Aau02nite_29550</name>
</gene>
<dbReference type="RefSeq" id="WP_212988960.1">
    <property type="nucleotide sequence ID" value="NZ_BAABEA010000008.1"/>
</dbReference>
<dbReference type="Proteomes" id="UP000681340">
    <property type="component" value="Unassembled WGS sequence"/>
</dbReference>
<comment type="caution">
    <text evidence="1">The sequence shown here is derived from an EMBL/GenBank/DDBJ whole genome shotgun (WGS) entry which is preliminary data.</text>
</comment>
<protein>
    <submittedName>
        <fullName evidence="1">Uncharacterized protein</fullName>
    </submittedName>
</protein>
<accession>A0A919SAJ4</accession>
<name>A0A919SAJ4_9ACTN</name>
<reference evidence="1" key="1">
    <citation type="submission" date="2021-03" db="EMBL/GenBank/DDBJ databases">
        <title>Whole genome shotgun sequence of Actinoplanes auranticolor NBRC 12245.</title>
        <authorList>
            <person name="Komaki H."/>
            <person name="Tamura T."/>
        </authorList>
    </citation>
    <scope>NUCLEOTIDE SEQUENCE</scope>
    <source>
        <strain evidence="1">NBRC 12245</strain>
    </source>
</reference>
<dbReference type="EMBL" id="BOQL01000024">
    <property type="protein sequence ID" value="GIM67953.1"/>
    <property type="molecule type" value="Genomic_DNA"/>
</dbReference>